<dbReference type="Proteomes" id="UP000027120">
    <property type="component" value="Unassembled WGS sequence"/>
</dbReference>
<proteinExistence type="predicted"/>
<keyword evidence="6" id="KW-1185">Reference proteome</keyword>
<organism evidence="5 6">
    <name type="scientific">Citrus sinensis</name>
    <name type="common">Sweet orange</name>
    <name type="synonym">Citrus aurantium var. sinensis</name>
    <dbReference type="NCBI Taxonomy" id="2711"/>
    <lineage>
        <taxon>Eukaryota</taxon>
        <taxon>Viridiplantae</taxon>
        <taxon>Streptophyta</taxon>
        <taxon>Embryophyta</taxon>
        <taxon>Tracheophyta</taxon>
        <taxon>Spermatophyta</taxon>
        <taxon>Magnoliopsida</taxon>
        <taxon>eudicotyledons</taxon>
        <taxon>Gunneridae</taxon>
        <taxon>Pentapetalae</taxon>
        <taxon>rosids</taxon>
        <taxon>malvids</taxon>
        <taxon>Sapindales</taxon>
        <taxon>Rutaceae</taxon>
        <taxon>Aurantioideae</taxon>
        <taxon>Citrus</taxon>
    </lineage>
</organism>
<dbReference type="Gene3D" id="3.90.470.20">
    <property type="entry name" value="4'-phosphopantetheinyl transferase domain"/>
    <property type="match status" value="2"/>
</dbReference>
<dbReference type="EC" id="2.7.8.7" evidence="1"/>
<feature type="domain" description="4'-phosphopantetheinyl transferase" evidence="3">
    <location>
        <begin position="155"/>
        <end position="233"/>
    </location>
</feature>
<dbReference type="InterPro" id="IPR055066">
    <property type="entry name" value="AASDHPPT_N"/>
</dbReference>
<dbReference type="EMBL" id="KK784890">
    <property type="protein sequence ID" value="KDO70462.1"/>
    <property type="molecule type" value="Genomic_DNA"/>
</dbReference>
<dbReference type="GO" id="GO:0000287">
    <property type="term" value="F:magnesium ion binding"/>
    <property type="evidence" value="ECO:0007669"/>
    <property type="project" value="InterPro"/>
</dbReference>
<name>A0A067G427_CITSI</name>
<feature type="domain" description="4'-phosphopantetheinyl transferase N-terminal" evidence="4">
    <location>
        <begin position="58"/>
        <end position="147"/>
    </location>
</feature>
<dbReference type="SMR" id="A0A067G427"/>
<dbReference type="FunFam" id="3.90.470.20:FF:000011">
    <property type="entry name" value="Os08g0243100 protein"/>
    <property type="match status" value="1"/>
</dbReference>
<dbReference type="GO" id="GO:0008897">
    <property type="term" value="F:holo-[acyl-carrier-protein] synthase activity"/>
    <property type="evidence" value="ECO:0000318"/>
    <property type="project" value="GO_Central"/>
</dbReference>
<dbReference type="STRING" id="2711.A0A067G427"/>
<accession>A0A067G427</accession>
<dbReference type="InterPro" id="IPR008278">
    <property type="entry name" value="4-PPantetheinyl_Trfase_dom"/>
</dbReference>
<evidence type="ECO:0000256" key="1">
    <source>
        <dbReference type="ARBA" id="ARBA00013172"/>
    </source>
</evidence>
<protein>
    <recommendedName>
        <fullName evidence="1">holo-[acyl-carrier-protein] synthase</fullName>
        <ecNumber evidence="1">2.7.8.7</ecNumber>
    </recommendedName>
</protein>
<evidence type="ECO:0000313" key="5">
    <source>
        <dbReference type="EMBL" id="KDO70462.1"/>
    </source>
</evidence>
<dbReference type="InterPro" id="IPR037143">
    <property type="entry name" value="4-PPantetheinyl_Trfase_dom_sf"/>
</dbReference>
<dbReference type="GO" id="GO:0019878">
    <property type="term" value="P:lysine biosynthetic process via aminoadipic acid"/>
    <property type="evidence" value="ECO:0000318"/>
    <property type="project" value="GO_Central"/>
</dbReference>
<dbReference type="FunFam" id="3.90.470.20:FF:000010">
    <property type="entry name" value="L-aminoadipate-semialdehyde dehydrogenase-phosphopantetheinyl transferase"/>
    <property type="match status" value="1"/>
</dbReference>
<dbReference type="InterPro" id="IPR050559">
    <property type="entry name" value="P-Pant_transferase_sf"/>
</dbReference>
<dbReference type="AlphaFoldDB" id="A0A067G427"/>
<dbReference type="Pfam" id="PF01648">
    <property type="entry name" value="ACPS"/>
    <property type="match status" value="1"/>
</dbReference>
<gene>
    <name evidence="5" type="ORF">CISIN_1g020190mg</name>
</gene>
<evidence type="ECO:0000259" key="3">
    <source>
        <dbReference type="Pfam" id="PF01648"/>
    </source>
</evidence>
<dbReference type="PANTHER" id="PTHR12215">
    <property type="entry name" value="PHOSPHOPANTETHEINE TRANSFERASE"/>
    <property type="match status" value="1"/>
</dbReference>
<dbReference type="PANTHER" id="PTHR12215:SF15">
    <property type="entry name" value="4'-PHOSPHOPANTETHEINYL TRANSFERASE SUPERFAMILY-RELATED"/>
    <property type="match status" value="1"/>
</dbReference>
<evidence type="ECO:0000259" key="4">
    <source>
        <dbReference type="Pfam" id="PF22624"/>
    </source>
</evidence>
<dbReference type="GO" id="GO:0005829">
    <property type="term" value="C:cytosol"/>
    <property type="evidence" value="ECO:0000318"/>
    <property type="project" value="GO_Central"/>
</dbReference>
<sequence>MFSFVSKRLSLMMMTKVCCFQRNFSSALPPLVPVKLPSKMETHFWYVLPDEVKSESLLSQYSELLSPREKKNLYHMQGDQFKKSALLARVLVRTTIARYQTNCQVNPRSLKFKKTIYGKPEVDWENGDKWCPPPLHFNISHTSSLVACGVTVNVPIGIDVEEKQRRLKNKILAFAKRYFSPDEVKLLTAISDPEIQRQELIKLWTLKEAYVKAVGRGFSAAPFNTFTIRARVVKMGGFHHFDTQHSEASEIVVESSDDPENLTRNWQFALLDLAGSHYAAICIEKENSAGGEAGVPMRLTVWKTIPFVEDERVSGTGAVVPISGLIKQL</sequence>
<keyword evidence="2" id="KW-0808">Transferase</keyword>
<dbReference type="SUPFAM" id="SSF56214">
    <property type="entry name" value="4'-phosphopantetheinyl transferase"/>
    <property type="match status" value="2"/>
</dbReference>
<evidence type="ECO:0000256" key="2">
    <source>
        <dbReference type="ARBA" id="ARBA00022679"/>
    </source>
</evidence>
<reference evidence="5 6" key="1">
    <citation type="submission" date="2014-04" db="EMBL/GenBank/DDBJ databases">
        <authorList>
            <consortium name="International Citrus Genome Consortium"/>
            <person name="Gmitter F."/>
            <person name="Chen C."/>
            <person name="Farmerie W."/>
            <person name="Harkins T."/>
            <person name="Desany B."/>
            <person name="Mohiuddin M."/>
            <person name="Kodira C."/>
            <person name="Borodovsky M."/>
            <person name="Lomsadze A."/>
            <person name="Burns P."/>
            <person name="Jenkins J."/>
            <person name="Prochnik S."/>
            <person name="Shu S."/>
            <person name="Chapman J."/>
            <person name="Pitluck S."/>
            <person name="Schmutz J."/>
            <person name="Rokhsar D."/>
        </authorList>
    </citation>
    <scope>NUCLEOTIDE SEQUENCE</scope>
</reference>
<evidence type="ECO:0000313" key="6">
    <source>
        <dbReference type="Proteomes" id="UP000027120"/>
    </source>
</evidence>
<dbReference type="Pfam" id="PF22624">
    <property type="entry name" value="AASDHPPT_N"/>
    <property type="match status" value="1"/>
</dbReference>